<evidence type="ECO:0000256" key="1">
    <source>
        <dbReference type="SAM" id="MobiDB-lite"/>
    </source>
</evidence>
<dbReference type="KEGG" id="bbes:BESB_020910"/>
<evidence type="ECO:0000313" key="3">
    <source>
        <dbReference type="Proteomes" id="UP000224006"/>
    </source>
</evidence>
<dbReference type="VEuPathDB" id="ToxoDB:BESB_020910"/>
<gene>
    <name evidence="2" type="ORF">BESB_020910</name>
</gene>
<keyword evidence="3" id="KW-1185">Reference proteome</keyword>
<dbReference type="Proteomes" id="UP000224006">
    <property type="component" value="Chromosome XI"/>
</dbReference>
<accession>A0A2A9M9U5</accession>
<comment type="caution">
    <text evidence="2">The sequence shown here is derived from an EMBL/GenBank/DDBJ whole genome shotgun (WGS) entry which is preliminary data.</text>
</comment>
<feature type="compositionally biased region" description="Polar residues" evidence="1">
    <location>
        <begin position="7"/>
        <end position="34"/>
    </location>
</feature>
<dbReference type="AlphaFoldDB" id="A0A2A9M9U5"/>
<dbReference type="EMBL" id="NWUJ01000012">
    <property type="protein sequence ID" value="PFH32150.1"/>
    <property type="molecule type" value="Genomic_DNA"/>
</dbReference>
<proteinExistence type="predicted"/>
<dbReference type="RefSeq" id="XP_029216159.1">
    <property type="nucleotide sequence ID" value="XM_029360800.1"/>
</dbReference>
<dbReference type="OrthoDB" id="10466966at2759"/>
<organism evidence="2 3">
    <name type="scientific">Besnoitia besnoiti</name>
    <name type="common">Apicomplexan protozoan</name>
    <dbReference type="NCBI Taxonomy" id="94643"/>
    <lineage>
        <taxon>Eukaryota</taxon>
        <taxon>Sar</taxon>
        <taxon>Alveolata</taxon>
        <taxon>Apicomplexa</taxon>
        <taxon>Conoidasida</taxon>
        <taxon>Coccidia</taxon>
        <taxon>Eucoccidiorida</taxon>
        <taxon>Eimeriorina</taxon>
        <taxon>Sarcocystidae</taxon>
        <taxon>Besnoitia</taxon>
    </lineage>
</organism>
<dbReference type="GeneID" id="40307152"/>
<feature type="compositionally biased region" description="Basic and acidic residues" evidence="1">
    <location>
        <begin position="39"/>
        <end position="53"/>
    </location>
</feature>
<name>A0A2A9M9U5_BESBE</name>
<reference evidence="2 3" key="1">
    <citation type="submission" date="2017-09" db="EMBL/GenBank/DDBJ databases">
        <title>Genome sequencing of Besnoitia besnoiti strain Bb-Ger1.</title>
        <authorList>
            <person name="Schares G."/>
            <person name="Venepally P."/>
            <person name="Lorenzi H.A."/>
        </authorList>
    </citation>
    <scope>NUCLEOTIDE SEQUENCE [LARGE SCALE GENOMIC DNA]</scope>
    <source>
        <strain evidence="2 3">Bb-Ger1</strain>
    </source>
</reference>
<protein>
    <submittedName>
        <fullName evidence="2">Uncharacterized protein</fullName>
    </submittedName>
</protein>
<sequence length="179" mass="19577">MLDLLGQYSNPNASAPTQPRQMQQGPSGSTSHLTSRALEGSENRGGESRRESSLRVSQDEADDWGRALNNRELLDCVVEALISLYRLGVLRDVFDKEAMDKQFLPLFAGSSSSDSTIVSLLSLANCLCIEPELLNSFLETSILGDIATSITEQGVQSEDLYTQTAELLRVALLHEDAQE</sequence>
<evidence type="ECO:0000313" key="2">
    <source>
        <dbReference type="EMBL" id="PFH32150.1"/>
    </source>
</evidence>
<feature type="region of interest" description="Disordered" evidence="1">
    <location>
        <begin position="1"/>
        <end position="57"/>
    </location>
</feature>